<dbReference type="EMBL" id="JAMTCO010000019">
    <property type="protein sequence ID" value="MCP2273897.1"/>
    <property type="molecule type" value="Genomic_DNA"/>
</dbReference>
<organism evidence="1 2">
    <name type="scientific">Actinokineospora diospyrosa</name>
    <dbReference type="NCBI Taxonomy" id="103728"/>
    <lineage>
        <taxon>Bacteria</taxon>
        <taxon>Bacillati</taxon>
        <taxon>Actinomycetota</taxon>
        <taxon>Actinomycetes</taxon>
        <taxon>Pseudonocardiales</taxon>
        <taxon>Pseudonocardiaceae</taxon>
        <taxon>Actinokineospora</taxon>
    </lineage>
</organism>
<dbReference type="RefSeq" id="WP_253891085.1">
    <property type="nucleotide sequence ID" value="NZ_BAAAVB010000010.1"/>
</dbReference>
<dbReference type="Proteomes" id="UP001205185">
    <property type="component" value="Unassembled WGS sequence"/>
</dbReference>
<reference evidence="1 2" key="1">
    <citation type="submission" date="2022-06" db="EMBL/GenBank/DDBJ databases">
        <title>Genomic Encyclopedia of Archaeal and Bacterial Type Strains, Phase II (KMG-II): from individual species to whole genera.</title>
        <authorList>
            <person name="Goeker M."/>
        </authorList>
    </citation>
    <scope>NUCLEOTIDE SEQUENCE [LARGE SCALE GENOMIC DNA]</scope>
    <source>
        <strain evidence="1 2">DSM 44255</strain>
    </source>
</reference>
<protein>
    <submittedName>
        <fullName evidence="1">Uncharacterized protein</fullName>
    </submittedName>
</protein>
<gene>
    <name evidence="1" type="ORF">LV75_006429</name>
</gene>
<evidence type="ECO:0000313" key="2">
    <source>
        <dbReference type="Proteomes" id="UP001205185"/>
    </source>
</evidence>
<sequence>MVKNRDAAANPALRALTSGVESTGVALRPAGAGGIEGTLGRAEVDGLPAELLNGGLDEAYVDQGTMSDAEVAS</sequence>
<comment type="caution">
    <text evidence="1">The sequence shown here is derived from an EMBL/GenBank/DDBJ whole genome shotgun (WGS) entry which is preliminary data.</text>
</comment>
<accession>A0ABT1IMJ9</accession>
<keyword evidence="2" id="KW-1185">Reference proteome</keyword>
<name>A0ABT1IMJ9_9PSEU</name>
<evidence type="ECO:0000313" key="1">
    <source>
        <dbReference type="EMBL" id="MCP2273897.1"/>
    </source>
</evidence>
<proteinExistence type="predicted"/>